<dbReference type="GO" id="GO:0005829">
    <property type="term" value="C:cytosol"/>
    <property type="evidence" value="ECO:0007669"/>
    <property type="project" value="TreeGrafter"/>
</dbReference>
<dbReference type="NCBIfam" id="TIGR00211">
    <property type="entry name" value="glyS"/>
    <property type="match status" value="1"/>
</dbReference>
<keyword evidence="5 10" id="KW-0547">Nucleotide-binding</keyword>
<evidence type="ECO:0000256" key="9">
    <source>
        <dbReference type="ARBA" id="ARBA00047937"/>
    </source>
</evidence>
<dbReference type="GO" id="GO:0006420">
    <property type="term" value="P:arginyl-tRNA aminoacylation"/>
    <property type="evidence" value="ECO:0007669"/>
    <property type="project" value="InterPro"/>
</dbReference>
<dbReference type="GO" id="GO:0006426">
    <property type="term" value="P:glycyl-tRNA aminoacylation"/>
    <property type="evidence" value="ECO:0007669"/>
    <property type="project" value="UniProtKB-UniRule"/>
</dbReference>
<sequence>MADKLIFELGTEEIPAGMVAGLRNNLADDAEELLEDNRIDYEEIDVYSTPRRLVLEAEGVAEKQSDTEEVIRGPSEEIAFDDEGNPTKAAEGFARGQNVDLEEVIIRDGYLFVERLIEGRPAREVLAEMLPELVKNLSQPQTMRWGSGQFEFVRPIRWILALYGERVINFELAGLESDRITRGHRFLGVDSKRIESADDYFSRLADEYVIVDQNRRRAMILEQIKEIENEEDIEVFITDDLIQEVTNLIEFPAAFLGSFNPDFLKVPDEVLKTSMIEHQRYFPVKENDSLAASFISVRNGDEKHLENVIKGNEMVIRARLADAAFFYEEDRSVELEDFNQELKNIIYQEELGSIYDKVKRLEKLSRGFGQNLGLSEDKIQALKRAARLAKFDLATDMVDEFAKLQGVMGRIYAEDAGEEKPVAEAIEEHYLPDQSGGELPGSDVGAVLSIADKMDDIVSNFFAGNEPSGSHDPFALRRKGVGIIRILISRDWNITVSELIAETSELIGAEDEVRVNIRDFIRDRLESHLGERDIRYDIIKAVLEAGFDDITDCWKRCQALMNLRSENLGRFTDLIYGLQRCQNLAAQGEPAAEINPDLLGEEEEMNLHREYSDVKEDVLSSFSAGSYEKGLEKLVDLKDPIDNFLDNVVVMVDDEETRKNRLALLAEVSSLSDQVMDIGEIALDEDRK</sequence>
<evidence type="ECO:0000256" key="5">
    <source>
        <dbReference type="ARBA" id="ARBA00022741"/>
    </source>
</evidence>
<keyword evidence="3 10" id="KW-0963">Cytoplasm</keyword>
<comment type="catalytic activity">
    <reaction evidence="9 10">
        <text>tRNA(Gly) + glycine + ATP = glycyl-tRNA(Gly) + AMP + diphosphate</text>
        <dbReference type="Rhea" id="RHEA:16013"/>
        <dbReference type="Rhea" id="RHEA-COMP:9664"/>
        <dbReference type="Rhea" id="RHEA-COMP:9683"/>
        <dbReference type="ChEBI" id="CHEBI:30616"/>
        <dbReference type="ChEBI" id="CHEBI:33019"/>
        <dbReference type="ChEBI" id="CHEBI:57305"/>
        <dbReference type="ChEBI" id="CHEBI:78442"/>
        <dbReference type="ChEBI" id="CHEBI:78522"/>
        <dbReference type="ChEBI" id="CHEBI:456215"/>
        <dbReference type="EC" id="6.1.1.14"/>
    </reaction>
</comment>
<dbReference type="GO" id="GO:0004814">
    <property type="term" value="F:arginine-tRNA ligase activity"/>
    <property type="evidence" value="ECO:0007669"/>
    <property type="project" value="InterPro"/>
</dbReference>
<keyword evidence="6 10" id="KW-0067">ATP-binding</keyword>
<reference evidence="12 13" key="1">
    <citation type="submission" date="2016-10" db="EMBL/GenBank/DDBJ databases">
        <authorList>
            <person name="de Groot N.N."/>
        </authorList>
    </citation>
    <scope>NUCLEOTIDE SEQUENCE [LARGE SCALE GENOMIC DNA]</scope>
    <source>
        <strain evidence="12 13">SLAS-1</strain>
    </source>
</reference>
<dbReference type="PANTHER" id="PTHR30075:SF2">
    <property type="entry name" value="GLYCINE--TRNA LIGASE, CHLOROPLASTIC_MITOCHONDRIAL 2"/>
    <property type="match status" value="1"/>
</dbReference>
<dbReference type="InterPro" id="IPR015944">
    <property type="entry name" value="Gly-tRNA-synth_bsu"/>
</dbReference>
<evidence type="ECO:0000259" key="11">
    <source>
        <dbReference type="Pfam" id="PF05746"/>
    </source>
</evidence>
<dbReference type="InterPro" id="IPR006194">
    <property type="entry name" value="Gly-tRNA-synth_heterodimer"/>
</dbReference>
<evidence type="ECO:0000256" key="6">
    <source>
        <dbReference type="ARBA" id="ARBA00022840"/>
    </source>
</evidence>
<dbReference type="EC" id="6.1.1.14" evidence="10"/>
<dbReference type="Pfam" id="PF05746">
    <property type="entry name" value="DALR_1"/>
    <property type="match status" value="1"/>
</dbReference>
<comment type="similarity">
    <text evidence="2 10">Belongs to the class-II aminoacyl-tRNA synthetase family.</text>
</comment>
<keyword evidence="4 10" id="KW-0436">Ligase</keyword>
<dbReference type="Proteomes" id="UP000199476">
    <property type="component" value="Unassembled WGS sequence"/>
</dbReference>
<evidence type="ECO:0000256" key="1">
    <source>
        <dbReference type="ARBA" id="ARBA00004496"/>
    </source>
</evidence>
<evidence type="ECO:0000256" key="7">
    <source>
        <dbReference type="ARBA" id="ARBA00022917"/>
    </source>
</evidence>
<evidence type="ECO:0000256" key="4">
    <source>
        <dbReference type="ARBA" id="ARBA00022598"/>
    </source>
</evidence>
<dbReference type="PRINTS" id="PR01045">
    <property type="entry name" value="TRNASYNTHGB"/>
</dbReference>
<dbReference type="RefSeq" id="WP_089758562.1">
    <property type="nucleotide sequence ID" value="NZ_FNGO01000004.1"/>
</dbReference>
<dbReference type="PANTHER" id="PTHR30075">
    <property type="entry name" value="GLYCYL-TRNA SYNTHETASE"/>
    <property type="match status" value="1"/>
</dbReference>
<evidence type="ECO:0000256" key="2">
    <source>
        <dbReference type="ARBA" id="ARBA00008226"/>
    </source>
</evidence>
<evidence type="ECO:0000256" key="3">
    <source>
        <dbReference type="ARBA" id="ARBA00022490"/>
    </source>
</evidence>
<gene>
    <name evidence="10" type="primary">glyS</name>
    <name evidence="12" type="ORF">SAMN04488692_10492</name>
</gene>
<dbReference type="OrthoDB" id="9775440at2"/>
<proteinExistence type="inferred from homology"/>
<evidence type="ECO:0000313" key="13">
    <source>
        <dbReference type="Proteomes" id="UP000199476"/>
    </source>
</evidence>
<accession>A0A1G9JTI6</accession>
<comment type="subcellular location">
    <subcellularLocation>
        <location evidence="1 10">Cytoplasm</location>
    </subcellularLocation>
</comment>
<dbReference type="GO" id="GO:0004820">
    <property type="term" value="F:glycine-tRNA ligase activity"/>
    <property type="evidence" value="ECO:0007669"/>
    <property type="project" value="UniProtKB-UniRule"/>
</dbReference>
<dbReference type="AlphaFoldDB" id="A0A1G9JTI6"/>
<feature type="domain" description="DALR anticodon binding" evidence="11">
    <location>
        <begin position="575"/>
        <end position="677"/>
    </location>
</feature>
<evidence type="ECO:0000256" key="8">
    <source>
        <dbReference type="ARBA" id="ARBA00023146"/>
    </source>
</evidence>
<dbReference type="InterPro" id="IPR008909">
    <property type="entry name" value="DALR_anticod-bd"/>
</dbReference>
<dbReference type="Pfam" id="PF02092">
    <property type="entry name" value="tRNA_synt_2f"/>
    <property type="match status" value="1"/>
</dbReference>
<organism evidence="12 13">
    <name type="scientific">Halarsenatibacter silvermanii</name>
    <dbReference type="NCBI Taxonomy" id="321763"/>
    <lineage>
        <taxon>Bacteria</taxon>
        <taxon>Bacillati</taxon>
        <taxon>Bacillota</taxon>
        <taxon>Clostridia</taxon>
        <taxon>Halanaerobiales</taxon>
        <taxon>Halarsenatibacteraceae</taxon>
        <taxon>Halarsenatibacter</taxon>
    </lineage>
</organism>
<keyword evidence="8 10" id="KW-0030">Aminoacyl-tRNA synthetase</keyword>
<dbReference type="STRING" id="321763.SAMN04488692_10492"/>
<dbReference type="EMBL" id="FNGO01000004">
    <property type="protein sequence ID" value="SDL40950.1"/>
    <property type="molecule type" value="Genomic_DNA"/>
</dbReference>
<comment type="subunit">
    <text evidence="10">Tetramer of two alpha and two beta subunits.</text>
</comment>
<protein>
    <recommendedName>
        <fullName evidence="10">Glycine--tRNA ligase beta subunit</fullName>
        <ecNumber evidence="10">6.1.1.14</ecNumber>
    </recommendedName>
    <alternativeName>
        <fullName evidence="10">Glycyl-tRNA synthetase beta subunit</fullName>
        <shortName evidence="10">GlyRS</shortName>
    </alternativeName>
</protein>
<dbReference type="PROSITE" id="PS50861">
    <property type="entry name" value="AA_TRNA_LIGASE_II_GLYAB"/>
    <property type="match status" value="1"/>
</dbReference>
<dbReference type="GO" id="GO:0005524">
    <property type="term" value="F:ATP binding"/>
    <property type="evidence" value="ECO:0007669"/>
    <property type="project" value="UniProtKB-UniRule"/>
</dbReference>
<keyword evidence="7 10" id="KW-0648">Protein biosynthesis</keyword>
<dbReference type="HAMAP" id="MF_00255">
    <property type="entry name" value="Gly_tRNA_synth_beta"/>
    <property type="match status" value="1"/>
</dbReference>
<evidence type="ECO:0000313" key="12">
    <source>
        <dbReference type="EMBL" id="SDL40950.1"/>
    </source>
</evidence>
<keyword evidence="13" id="KW-1185">Reference proteome</keyword>
<evidence type="ECO:0000256" key="10">
    <source>
        <dbReference type="HAMAP-Rule" id="MF_00255"/>
    </source>
</evidence>
<dbReference type="SUPFAM" id="SSF109604">
    <property type="entry name" value="HD-domain/PDEase-like"/>
    <property type="match status" value="1"/>
</dbReference>
<name>A0A1G9JTI6_9FIRM</name>